<comment type="caution">
    <text evidence="2">The sequence shown here is derived from an EMBL/GenBank/DDBJ whole genome shotgun (WGS) entry which is preliminary data.</text>
</comment>
<evidence type="ECO:0000313" key="2">
    <source>
        <dbReference type="EMBL" id="KAF2837855.1"/>
    </source>
</evidence>
<gene>
    <name evidence="2" type="ORF">M501DRAFT_995097</name>
</gene>
<proteinExistence type="predicted"/>
<dbReference type="EMBL" id="MU006098">
    <property type="protein sequence ID" value="KAF2837855.1"/>
    <property type="molecule type" value="Genomic_DNA"/>
</dbReference>
<protein>
    <submittedName>
        <fullName evidence="2">Uncharacterized protein</fullName>
    </submittedName>
</protein>
<evidence type="ECO:0000313" key="3">
    <source>
        <dbReference type="Proteomes" id="UP000799429"/>
    </source>
</evidence>
<dbReference type="AlphaFoldDB" id="A0A9P4VQ12"/>
<name>A0A9P4VQ12_9PEZI</name>
<sequence length="80" mass="8724">MVEDGKWVVWGVLVSLVVVVVVVVEEGGVGADDFKGWVVVCVVDGIVDMDPQTDRSAVGYIQSRSVGALRSDWYRIQKTV</sequence>
<keyword evidence="1" id="KW-0472">Membrane</keyword>
<organism evidence="2 3">
    <name type="scientific">Patellaria atrata CBS 101060</name>
    <dbReference type="NCBI Taxonomy" id="1346257"/>
    <lineage>
        <taxon>Eukaryota</taxon>
        <taxon>Fungi</taxon>
        <taxon>Dikarya</taxon>
        <taxon>Ascomycota</taxon>
        <taxon>Pezizomycotina</taxon>
        <taxon>Dothideomycetes</taxon>
        <taxon>Dothideomycetes incertae sedis</taxon>
        <taxon>Patellariales</taxon>
        <taxon>Patellariaceae</taxon>
        <taxon>Patellaria</taxon>
    </lineage>
</organism>
<dbReference type="Proteomes" id="UP000799429">
    <property type="component" value="Unassembled WGS sequence"/>
</dbReference>
<feature type="transmembrane region" description="Helical" evidence="1">
    <location>
        <begin position="7"/>
        <end position="24"/>
    </location>
</feature>
<keyword evidence="1" id="KW-1133">Transmembrane helix</keyword>
<keyword evidence="1" id="KW-0812">Transmembrane</keyword>
<accession>A0A9P4VQ12</accession>
<reference evidence="2" key="1">
    <citation type="journal article" date="2020" name="Stud. Mycol.">
        <title>101 Dothideomycetes genomes: a test case for predicting lifestyles and emergence of pathogens.</title>
        <authorList>
            <person name="Haridas S."/>
            <person name="Albert R."/>
            <person name="Binder M."/>
            <person name="Bloem J."/>
            <person name="Labutti K."/>
            <person name="Salamov A."/>
            <person name="Andreopoulos B."/>
            <person name="Baker S."/>
            <person name="Barry K."/>
            <person name="Bills G."/>
            <person name="Bluhm B."/>
            <person name="Cannon C."/>
            <person name="Castanera R."/>
            <person name="Culley D."/>
            <person name="Daum C."/>
            <person name="Ezra D."/>
            <person name="Gonzalez J."/>
            <person name="Henrissat B."/>
            <person name="Kuo A."/>
            <person name="Liang C."/>
            <person name="Lipzen A."/>
            <person name="Lutzoni F."/>
            <person name="Magnuson J."/>
            <person name="Mondo S."/>
            <person name="Nolan M."/>
            <person name="Ohm R."/>
            <person name="Pangilinan J."/>
            <person name="Park H.-J."/>
            <person name="Ramirez L."/>
            <person name="Alfaro M."/>
            <person name="Sun H."/>
            <person name="Tritt A."/>
            <person name="Yoshinaga Y."/>
            <person name="Zwiers L.-H."/>
            <person name="Turgeon B."/>
            <person name="Goodwin S."/>
            <person name="Spatafora J."/>
            <person name="Crous P."/>
            <person name="Grigoriev I."/>
        </authorList>
    </citation>
    <scope>NUCLEOTIDE SEQUENCE</scope>
    <source>
        <strain evidence="2">CBS 101060</strain>
    </source>
</reference>
<evidence type="ECO:0000256" key="1">
    <source>
        <dbReference type="SAM" id="Phobius"/>
    </source>
</evidence>
<keyword evidence="3" id="KW-1185">Reference proteome</keyword>